<dbReference type="AlphaFoldDB" id="A0A1V1P7B1"/>
<evidence type="ECO:0008006" key="3">
    <source>
        <dbReference type="Google" id="ProtNLM"/>
    </source>
</evidence>
<reference evidence="2" key="1">
    <citation type="submission" date="2012-11" db="EMBL/GenBank/DDBJ databases">
        <authorList>
            <person name="Lucero-Rivera Y.E."/>
            <person name="Tovar-Ramirez D."/>
        </authorList>
    </citation>
    <scope>NUCLEOTIDE SEQUENCE [LARGE SCALE GENOMIC DNA]</scope>
    <source>
        <strain evidence="2">Araruama</strain>
    </source>
</reference>
<dbReference type="EMBL" id="ATBP01000387">
    <property type="protein sequence ID" value="ETR70673.1"/>
    <property type="molecule type" value="Genomic_DNA"/>
</dbReference>
<name>A0A1V1P7B1_9BACT</name>
<protein>
    <recommendedName>
        <fullName evidence="3">Lipoprotein</fullName>
    </recommendedName>
</protein>
<sequence>MLKKLITIIMLLSFVGCGHYLIETEPFPQKKSIPRQTVKKSPQKAVEKKQLTEHKIRLTQKFKQQILYYLKVNIIWRITNTWKYCAWIHRIFQQEWVCQNAI</sequence>
<dbReference type="PROSITE" id="PS51257">
    <property type="entry name" value="PROKAR_LIPOPROTEIN"/>
    <property type="match status" value="1"/>
</dbReference>
<comment type="caution">
    <text evidence="1">The sequence shown here is derived from an EMBL/GenBank/DDBJ whole genome shotgun (WGS) entry which is preliminary data.</text>
</comment>
<gene>
    <name evidence="1" type="ORF">OMM_08643</name>
</gene>
<evidence type="ECO:0000313" key="1">
    <source>
        <dbReference type="EMBL" id="ETR70673.1"/>
    </source>
</evidence>
<dbReference type="Proteomes" id="UP000189670">
    <property type="component" value="Unassembled WGS sequence"/>
</dbReference>
<evidence type="ECO:0000313" key="2">
    <source>
        <dbReference type="Proteomes" id="UP000189670"/>
    </source>
</evidence>
<proteinExistence type="predicted"/>
<organism evidence="1 2">
    <name type="scientific">Candidatus Magnetoglobus multicellularis str. Araruama</name>
    <dbReference type="NCBI Taxonomy" id="890399"/>
    <lineage>
        <taxon>Bacteria</taxon>
        <taxon>Pseudomonadati</taxon>
        <taxon>Thermodesulfobacteriota</taxon>
        <taxon>Desulfobacteria</taxon>
        <taxon>Desulfobacterales</taxon>
        <taxon>Desulfobacteraceae</taxon>
        <taxon>Candidatus Magnetoglobus</taxon>
    </lineage>
</organism>
<accession>A0A1V1P7B1</accession>